<organism evidence="2 3">
    <name type="scientific">Roseiflexus castenholzii (strain DSM 13941 / HLO8)</name>
    <dbReference type="NCBI Taxonomy" id="383372"/>
    <lineage>
        <taxon>Bacteria</taxon>
        <taxon>Bacillati</taxon>
        <taxon>Chloroflexota</taxon>
        <taxon>Chloroflexia</taxon>
        <taxon>Chloroflexales</taxon>
        <taxon>Roseiflexineae</taxon>
        <taxon>Roseiflexaceae</taxon>
        <taxon>Roseiflexus</taxon>
    </lineage>
</organism>
<proteinExistence type="predicted"/>
<dbReference type="HOGENOM" id="CLU_027551_4_0_0"/>
<name>A7NHY3_ROSCS</name>
<dbReference type="Proteomes" id="UP000000263">
    <property type="component" value="Chromosome"/>
</dbReference>
<gene>
    <name evidence="2" type="ordered locus">Rcas_0967</name>
</gene>
<sequence length="244" mass="25572">MQQLLGFDAYADARGFYVAYPDAFQPSGIRGGAHWNDGRGTAGMVQRGSDDVAFIKDMILDIGRRVPLDASRVYVTGASNGGMMTYRLGCETGGVFAGIAPVIANMPAPVFATCAPHAPLTLLAINGDADPLVPLAGGNVCQDVRFGCEGGQVASHTESVKTFAIANACDPVPQVETLPQQIDDGTLVERWTFLNCADGATVVGYIVRGGGHTWPPLPAQLAASGAQSRNLDATRTIVDAFFPE</sequence>
<dbReference type="InterPro" id="IPR050955">
    <property type="entry name" value="Plant_Biomass_Hydrol_Est"/>
</dbReference>
<reference evidence="2 3" key="1">
    <citation type="submission" date="2007-08" db="EMBL/GenBank/DDBJ databases">
        <title>Complete sequence of Roseiflexus castenholzii DSM 13941.</title>
        <authorList>
            <consortium name="US DOE Joint Genome Institute"/>
            <person name="Copeland A."/>
            <person name="Lucas S."/>
            <person name="Lapidus A."/>
            <person name="Barry K."/>
            <person name="Glavina del Rio T."/>
            <person name="Dalin E."/>
            <person name="Tice H."/>
            <person name="Pitluck S."/>
            <person name="Thompson L.S."/>
            <person name="Brettin T."/>
            <person name="Bruce D."/>
            <person name="Detter J.C."/>
            <person name="Han C."/>
            <person name="Tapia R."/>
            <person name="Schmutz J."/>
            <person name="Larimer F."/>
            <person name="Land M."/>
            <person name="Hauser L."/>
            <person name="Kyrpides N."/>
            <person name="Mikhailova N."/>
            <person name="Bryant D.A."/>
            <person name="Hanada S."/>
            <person name="Tsukatani Y."/>
            <person name="Richardson P."/>
        </authorList>
    </citation>
    <scope>NUCLEOTIDE SEQUENCE [LARGE SCALE GENOMIC DNA]</scope>
    <source>
        <strain evidence="3">DSM 13941 / HLO8</strain>
    </source>
</reference>
<dbReference type="eggNOG" id="COG3509">
    <property type="taxonomic scope" value="Bacteria"/>
</dbReference>
<keyword evidence="1" id="KW-0732">Signal</keyword>
<protein>
    <submittedName>
        <fullName evidence="2">Putative esterase</fullName>
    </submittedName>
</protein>
<dbReference type="Gene3D" id="3.40.50.1820">
    <property type="entry name" value="alpha/beta hydrolase"/>
    <property type="match status" value="1"/>
</dbReference>
<evidence type="ECO:0000256" key="1">
    <source>
        <dbReference type="ARBA" id="ARBA00022729"/>
    </source>
</evidence>
<dbReference type="KEGG" id="rca:Rcas_0967"/>
<accession>A7NHY3</accession>
<dbReference type="SUPFAM" id="SSF53474">
    <property type="entry name" value="alpha/beta-Hydrolases"/>
    <property type="match status" value="1"/>
</dbReference>
<evidence type="ECO:0000313" key="3">
    <source>
        <dbReference type="Proteomes" id="UP000000263"/>
    </source>
</evidence>
<dbReference type="AlphaFoldDB" id="A7NHY3"/>
<dbReference type="EMBL" id="CP000804">
    <property type="protein sequence ID" value="ABU57080.1"/>
    <property type="molecule type" value="Genomic_DNA"/>
</dbReference>
<keyword evidence="3" id="KW-1185">Reference proteome</keyword>
<dbReference type="InterPro" id="IPR029058">
    <property type="entry name" value="AB_hydrolase_fold"/>
</dbReference>
<dbReference type="PANTHER" id="PTHR43037">
    <property type="entry name" value="UNNAMED PRODUCT-RELATED"/>
    <property type="match status" value="1"/>
</dbReference>
<dbReference type="PANTHER" id="PTHR43037:SF1">
    <property type="entry name" value="BLL1128 PROTEIN"/>
    <property type="match status" value="1"/>
</dbReference>
<evidence type="ECO:0000313" key="2">
    <source>
        <dbReference type="EMBL" id="ABU57080.1"/>
    </source>
</evidence>